<evidence type="ECO:0000313" key="2">
    <source>
        <dbReference type="EMBL" id="ETL39472.1"/>
    </source>
</evidence>
<gene>
    <name evidence="3" type="ORF">L914_07455</name>
    <name evidence="2" type="ORF">L916_09216</name>
</gene>
<protein>
    <submittedName>
        <fullName evidence="2">Uncharacterized protein</fullName>
    </submittedName>
</protein>
<organism evidence="2 4">
    <name type="scientific">Phytophthora nicotianae</name>
    <name type="common">Potato buckeye rot agent</name>
    <name type="synonym">Phytophthora parasitica</name>
    <dbReference type="NCBI Taxonomy" id="4792"/>
    <lineage>
        <taxon>Eukaryota</taxon>
        <taxon>Sar</taxon>
        <taxon>Stramenopiles</taxon>
        <taxon>Oomycota</taxon>
        <taxon>Peronosporomycetes</taxon>
        <taxon>Peronosporales</taxon>
        <taxon>Peronosporaceae</taxon>
        <taxon>Phytophthora</taxon>
    </lineage>
</organism>
<dbReference type="VEuPathDB" id="FungiDB:PPTG_19920"/>
<accession>W2J105</accession>
<evidence type="ECO:0000256" key="1">
    <source>
        <dbReference type="SAM" id="MobiDB-lite"/>
    </source>
</evidence>
<reference evidence="2 4" key="1">
    <citation type="submission" date="2013-11" db="EMBL/GenBank/DDBJ databases">
        <title>The Genome Sequence of Phytophthora parasitica CJ05E6.</title>
        <authorList>
            <consortium name="The Broad Institute Genomics Platform"/>
            <person name="Russ C."/>
            <person name="Tyler B."/>
            <person name="Panabieres F."/>
            <person name="Shan W."/>
            <person name="Tripathy S."/>
            <person name="Grunwald N."/>
            <person name="Machado M."/>
            <person name="Johnson C.S."/>
            <person name="Arredondo F."/>
            <person name="Hong C."/>
            <person name="Coffey M."/>
            <person name="Young S.K."/>
            <person name="Zeng Q."/>
            <person name="Gargeya S."/>
            <person name="Fitzgerald M."/>
            <person name="Abouelleil A."/>
            <person name="Alvarado L."/>
            <person name="Chapman S.B."/>
            <person name="Gainer-Dewar J."/>
            <person name="Goldberg J."/>
            <person name="Griggs A."/>
            <person name="Gujja S."/>
            <person name="Hansen M."/>
            <person name="Howarth C."/>
            <person name="Imamovic A."/>
            <person name="Ireland A."/>
            <person name="Larimer J."/>
            <person name="McCowan C."/>
            <person name="Murphy C."/>
            <person name="Pearson M."/>
            <person name="Poon T.W."/>
            <person name="Priest M."/>
            <person name="Roberts A."/>
            <person name="Saif S."/>
            <person name="Shea T."/>
            <person name="Sykes S."/>
            <person name="Wortman J."/>
            <person name="Nusbaum C."/>
            <person name="Birren B."/>
        </authorList>
    </citation>
    <scope>NUCLEOTIDE SEQUENCE [LARGE SCALE GENOMIC DNA]</scope>
    <source>
        <strain evidence="2 4">CJ05E6</strain>
    </source>
</reference>
<proteinExistence type="predicted"/>
<dbReference type="Proteomes" id="UP000053864">
    <property type="component" value="Unassembled WGS sequence"/>
</dbReference>
<dbReference type="EMBL" id="KI673112">
    <property type="protein sequence ID" value="ETL39472.1"/>
    <property type="molecule type" value="Genomic_DNA"/>
</dbReference>
<sequence>VEQHPEPWDLLDPRVHVHLPGLHGGDHVPEYERRPDEGGLDDAAVLRVGVPGVHIGASASVLYRAARRFRARVDHKLAKRCELRVLQIPGHVARHLPGHSNVDSGGDTADGSQRHRTLPVEHVPAAGGVQDLIGDAAPRNIIGIAQDDVFGIIML</sequence>
<name>W2J105_PHYNI</name>
<feature type="region of interest" description="Disordered" evidence="1">
    <location>
        <begin position="95"/>
        <end position="114"/>
    </location>
</feature>
<reference evidence="3" key="2">
    <citation type="submission" date="2013-11" db="EMBL/GenBank/DDBJ databases">
        <title>The Genome Sequence of Phytophthora parasitica IAC_01/95.</title>
        <authorList>
            <consortium name="The Broad Institute Genomics Platform"/>
            <person name="Russ C."/>
            <person name="Tyler B."/>
            <person name="Panabieres F."/>
            <person name="Shan W."/>
            <person name="Tripathy S."/>
            <person name="Grunwald N."/>
            <person name="Machado M."/>
            <person name="Johnson C.S."/>
            <person name="Arredondo F."/>
            <person name="Hong C."/>
            <person name="Coffey M."/>
            <person name="Young S.K."/>
            <person name="Zeng Q."/>
            <person name="Gargeya S."/>
            <person name="Fitzgerald M."/>
            <person name="Abouelleil A."/>
            <person name="Alvarado L."/>
            <person name="Chapman S.B."/>
            <person name="Gainer-Dewar J."/>
            <person name="Goldberg J."/>
            <person name="Griggs A."/>
            <person name="Gujja S."/>
            <person name="Hansen M."/>
            <person name="Howarth C."/>
            <person name="Imamovic A."/>
            <person name="Ireland A."/>
            <person name="Larimer J."/>
            <person name="McCowan C."/>
            <person name="Murphy C."/>
            <person name="Pearson M."/>
            <person name="Poon T.W."/>
            <person name="Priest M."/>
            <person name="Roberts A."/>
            <person name="Saif S."/>
            <person name="Shea T."/>
            <person name="Sykes S."/>
            <person name="Wortman J."/>
            <person name="Nusbaum C."/>
            <person name="Birren B."/>
        </authorList>
    </citation>
    <scope>NUCLEOTIDE SEQUENCE [LARGE SCALE GENOMIC DNA]</scope>
    <source>
        <strain evidence="3">IAC_01/95</strain>
    </source>
</reference>
<dbReference type="EMBL" id="KI692581">
    <property type="protein sequence ID" value="ETM47955.1"/>
    <property type="molecule type" value="Genomic_DNA"/>
</dbReference>
<feature type="non-terminal residue" evidence="2">
    <location>
        <position position="1"/>
    </location>
</feature>
<dbReference type="Proteomes" id="UP000054532">
    <property type="component" value="Unassembled WGS sequence"/>
</dbReference>
<evidence type="ECO:0000313" key="3">
    <source>
        <dbReference type="EMBL" id="ETM47955.1"/>
    </source>
</evidence>
<dbReference type="AlphaFoldDB" id="W2J105"/>
<evidence type="ECO:0000313" key="4">
    <source>
        <dbReference type="Proteomes" id="UP000053864"/>
    </source>
</evidence>